<dbReference type="Proteomes" id="UP000609651">
    <property type="component" value="Unassembled WGS sequence"/>
</dbReference>
<evidence type="ECO:0000313" key="2">
    <source>
        <dbReference type="EMBL" id="NNJ24393.1"/>
    </source>
</evidence>
<dbReference type="Pfam" id="PF04230">
    <property type="entry name" value="PS_pyruv_trans"/>
    <property type="match status" value="1"/>
</dbReference>
<sequence>MLENVRALRERYGRSPERVAIVGWDVDGEVASWPDEDRGFLRSVAFLGVRDRQQADRVSDALGGREVVAQPDNAFSLLWHEFRPAVVGPGESRRESGAGPTGLNLLPLFMKRQKGEWATGTAMEGMYRRTGSPLADVIHTLGPDYVRTIRRFVAGRGGDFVHIPFTPEDDLFARSALRGLKIRFRPYDADPRRTFAAVADCGEFLSTRFHALVFALAAGVLCRPMLYAAKCEALLADTGWDLAESAAISRADLVADPVAAADRLLSGRPIVAPSTGGAGATLEELAEQASEVLAAAVRAIADGSG</sequence>
<reference evidence="2 3" key="1">
    <citation type="journal article" date="2020" name="Syst. Appl. Microbiol.">
        <title>Alienimonas chondri sp. nov., a novel planctomycete isolated from the biofilm of the red alga Chondrus crispus.</title>
        <authorList>
            <person name="Vitorino I."/>
            <person name="Albuquerque L."/>
            <person name="Wiegand S."/>
            <person name="Kallscheuer N."/>
            <person name="da Costa M.S."/>
            <person name="Lobo-da-Cunha A."/>
            <person name="Jogler C."/>
            <person name="Lage O.M."/>
        </authorList>
    </citation>
    <scope>NUCLEOTIDE SEQUENCE [LARGE SCALE GENOMIC DNA]</scope>
    <source>
        <strain evidence="2 3">LzC2</strain>
    </source>
</reference>
<comment type="caution">
    <text evidence="2">The sequence shown here is derived from an EMBL/GenBank/DDBJ whole genome shotgun (WGS) entry which is preliminary data.</text>
</comment>
<evidence type="ECO:0000259" key="1">
    <source>
        <dbReference type="Pfam" id="PF04230"/>
    </source>
</evidence>
<feature type="domain" description="Polysaccharide pyruvyl transferase" evidence="1">
    <location>
        <begin position="40"/>
        <end position="220"/>
    </location>
</feature>
<organism evidence="2 3">
    <name type="scientific">Alienimonas chondri</name>
    <dbReference type="NCBI Taxonomy" id="2681879"/>
    <lineage>
        <taxon>Bacteria</taxon>
        <taxon>Pseudomonadati</taxon>
        <taxon>Planctomycetota</taxon>
        <taxon>Planctomycetia</taxon>
        <taxon>Planctomycetales</taxon>
        <taxon>Planctomycetaceae</taxon>
        <taxon>Alienimonas</taxon>
    </lineage>
</organism>
<protein>
    <recommendedName>
        <fullName evidence="1">Polysaccharide pyruvyl transferase domain-containing protein</fullName>
    </recommendedName>
</protein>
<name>A0ABX1V9D2_9PLAN</name>
<evidence type="ECO:0000313" key="3">
    <source>
        <dbReference type="Proteomes" id="UP000609651"/>
    </source>
</evidence>
<proteinExistence type="predicted"/>
<dbReference type="InterPro" id="IPR007345">
    <property type="entry name" value="Polysacch_pyruvyl_Trfase"/>
</dbReference>
<gene>
    <name evidence="2" type="ORF">LzC2_04500</name>
</gene>
<keyword evidence="3" id="KW-1185">Reference proteome</keyword>
<dbReference type="EMBL" id="WTPX01000007">
    <property type="protein sequence ID" value="NNJ24393.1"/>
    <property type="molecule type" value="Genomic_DNA"/>
</dbReference>
<accession>A0ABX1V9D2</accession>